<evidence type="ECO:0000256" key="1">
    <source>
        <dbReference type="SAM" id="SignalP"/>
    </source>
</evidence>
<evidence type="ECO:0000313" key="3">
    <source>
        <dbReference type="Proteomes" id="UP000758603"/>
    </source>
</evidence>
<name>A0A9P8UYZ7_9PEZI</name>
<dbReference type="GeneID" id="70137521"/>
<reference evidence="2" key="1">
    <citation type="journal article" date="2021" name="Nat. Commun.">
        <title>Genetic determinants of endophytism in the Arabidopsis root mycobiome.</title>
        <authorList>
            <person name="Mesny F."/>
            <person name="Miyauchi S."/>
            <person name="Thiergart T."/>
            <person name="Pickel B."/>
            <person name="Atanasova L."/>
            <person name="Karlsson M."/>
            <person name="Huettel B."/>
            <person name="Barry K.W."/>
            <person name="Haridas S."/>
            <person name="Chen C."/>
            <person name="Bauer D."/>
            <person name="Andreopoulos W."/>
            <person name="Pangilinan J."/>
            <person name="LaButti K."/>
            <person name="Riley R."/>
            <person name="Lipzen A."/>
            <person name="Clum A."/>
            <person name="Drula E."/>
            <person name="Henrissat B."/>
            <person name="Kohler A."/>
            <person name="Grigoriev I.V."/>
            <person name="Martin F.M."/>
            <person name="Hacquard S."/>
        </authorList>
    </citation>
    <scope>NUCLEOTIDE SEQUENCE</scope>
    <source>
        <strain evidence="2">MPI-SDFR-AT-0073</strain>
    </source>
</reference>
<organism evidence="2 3">
    <name type="scientific">Truncatella angustata</name>
    <dbReference type="NCBI Taxonomy" id="152316"/>
    <lineage>
        <taxon>Eukaryota</taxon>
        <taxon>Fungi</taxon>
        <taxon>Dikarya</taxon>
        <taxon>Ascomycota</taxon>
        <taxon>Pezizomycotina</taxon>
        <taxon>Sordariomycetes</taxon>
        <taxon>Xylariomycetidae</taxon>
        <taxon>Amphisphaeriales</taxon>
        <taxon>Sporocadaceae</taxon>
        <taxon>Truncatella</taxon>
    </lineage>
</organism>
<dbReference type="OrthoDB" id="3178264at2759"/>
<comment type="caution">
    <text evidence="2">The sequence shown here is derived from an EMBL/GenBank/DDBJ whole genome shotgun (WGS) entry which is preliminary data.</text>
</comment>
<proteinExistence type="predicted"/>
<protein>
    <submittedName>
        <fullName evidence="2">Uncharacterized protein</fullName>
    </submittedName>
</protein>
<gene>
    <name evidence="2" type="ORF">BKA67DRAFT_668109</name>
</gene>
<dbReference type="EMBL" id="JAGPXC010000001">
    <property type="protein sequence ID" value="KAH6661166.1"/>
    <property type="molecule type" value="Genomic_DNA"/>
</dbReference>
<sequence length="137" mass="13752">MQYSQLFFTTFFAATVVVTGALSIQPRQSSVACNIARLQIVKAISDTKKAVADIQDPAVQDAATAGIQQAQSGVAQVAQSIFTGAATSAAGRDGVEAGLNATSTALAGGDTTDTAVANAQTSLEDAITAGQDVLANC</sequence>
<keyword evidence="1" id="KW-0732">Signal</keyword>
<dbReference type="Proteomes" id="UP000758603">
    <property type="component" value="Unassembled WGS sequence"/>
</dbReference>
<feature type="signal peptide" evidence="1">
    <location>
        <begin position="1"/>
        <end position="21"/>
    </location>
</feature>
<evidence type="ECO:0000313" key="2">
    <source>
        <dbReference type="EMBL" id="KAH6661166.1"/>
    </source>
</evidence>
<dbReference type="RefSeq" id="XP_045965297.1">
    <property type="nucleotide sequence ID" value="XM_046108630.1"/>
</dbReference>
<accession>A0A9P8UYZ7</accession>
<dbReference type="AlphaFoldDB" id="A0A9P8UYZ7"/>
<keyword evidence="3" id="KW-1185">Reference proteome</keyword>
<feature type="chain" id="PRO_5040357468" evidence="1">
    <location>
        <begin position="22"/>
        <end position="137"/>
    </location>
</feature>